<sequence length="55" mass="6181">MTSAKVVWLILAIATTLVALMTPIEGENLALIFGQRLVRIGTPVLFYYLAFRKKK</sequence>
<dbReference type="AlphaFoldDB" id="U2KGG8"/>
<dbReference type="PATRIC" id="fig|1227275.3.peg.1831"/>
<keyword evidence="1" id="KW-0812">Transmembrane</keyword>
<evidence type="ECO:0000313" key="3">
    <source>
        <dbReference type="Proteomes" id="UP000016617"/>
    </source>
</evidence>
<evidence type="ECO:0000256" key="1">
    <source>
        <dbReference type="SAM" id="Phobius"/>
    </source>
</evidence>
<proteinExistence type="predicted"/>
<gene>
    <name evidence="2" type="ORF">HMPREF1557_02035</name>
</gene>
<dbReference type="Proteomes" id="UP000016617">
    <property type="component" value="Unassembled WGS sequence"/>
</dbReference>
<comment type="caution">
    <text evidence="2">The sequence shown here is derived from an EMBL/GenBank/DDBJ whole genome shotgun (WGS) entry which is preliminary data.</text>
</comment>
<organism evidence="2 3">
    <name type="scientific">Streptococcus sobrinus W1703</name>
    <dbReference type="NCBI Taxonomy" id="1227275"/>
    <lineage>
        <taxon>Bacteria</taxon>
        <taxon>Bacillati</taxon>
        <taxon>Bacillota</taxon>
        <taxon>Bacilli</taxon>
        <taxon>Lactobacillales</taxon>
        <taxon>Streptococcaceae</taxon>
        <taxon>Streptococcus</taxon>
    </lineage>
</organism>
<accession>U2KGG8</accession>
<feature type="transmembrane region" description="Helical" evidence="1">
    <location>
        <begin position="31"/>
        <end position="51"/>
    </location>
</feature>
<protein>
    <submittedName>
        <fullName evidence="2">Uncharacterized protein</fullName>
    </submittedName>
</protein>
<name>U2KGG8_9STRE</name>
<dbReference type="RefSeq" id="WP_019768668.1">
    <property type="nucleotide sequence ID" value="NZ_KI259731.1"/>
</dbReference>
<dbReference type="HOGENOM" id="CLU_3030657_0_0_9"/>
<dbReference type="GeneID" id="93924987"/>
<reference evidence="2 3" key="1">
    <citation type="submission" date="2013-06" db="EMBL/GenBank/DDBJ databases">
        <authorList>
            <person name="Weinstock G."/>
            <person name="Sodergren E."/>
            <person name="Lobos E.A."/>
            <person name="Fulton L."/>
            <person name="Fulton R."/>
            <person name="Courtney L."/>
            <person name="Fronick C."/>
            <person name="O'Laughlin M."/>
            <person name="Godfrey J."/>
            <person name="Wilson R.M."/>
            <person name="Miner T."/>
            <person name="Farmer C."/>
            <person name="Delehaunty K."/>
            <person name="Cordes M."/>
            <person name="Minx P."/>
            <person name="Tomlinson C."/>
            <person name="Chen J."/>
            <person name="Wollam A."/>
            <person name="Pepin K.H."/>
            <person name="Bhonagiri V."/>
            <person name="Zhang X."/>
            <person name="Warren W."/>
            <person name="Mitreva M."/>
            <person name="Mardis E.R."/>
            <person name="Wilson R.K."/>
        </authorList>
    </citation>
    <scope>NUCLEOTIDE SEQUENCE [LARGE SCALE GENOMIC DNA]</scope>
    <source>
        <strain evidence="2 3">W1703</strain>
    </source>
</reference>
<dbReference type="EMBL" id="AWVA01000120">
    <property type="protein sequence ID" value="ERJ73928.1"/>
    <property type="molecule type" value="Genomic_DNA"/>
</dbReference>
<keyword evidence="1" id="KW-1133">Transmembrane helix</keyword>
<keyword evidence="1" id="KW-0472">Membrane</keyword>
<evidence type="ECO:0000313" key="2">
    <source>
        <dbReference type="EMBL" id="ERJ73928.1"/>
    </source>
</evidence>